<gene>
    <name evidence="4" type="ORF">CL6EHI_100290</name>
</gene>
<dbReference type="PANTHER" id="PTHR15711:SF22">
    <property type="entry name" value="RAP-GAP DOMAIN-CONTAINING PROTEIN"/>
    <property type="match status" value="1"/>
</dbReference>
<dbReference type="InterPro" id="IPR050989">
    <property type="entry name" value="Rap1_Ran_GAP"/>
</dbReference>
<dbReference type="GO" id="GO:0005737">
    <property type="term" value="C:cytoplasm"/>
    <property type="evidence" value="ECO:0007669"/>
    <property type="project" value="TreeGrafter"/>
</dbReference>
<evidence type="ECO:0000313" key="4">
    <source>
        <dbReference type="EMBL" id="GAT94791.1"/>
    </source>
</evidence>
<dbReference type="Pfam" id="PF02145">
    <property type="entry name" value="Rap_GAP"/>
    <property type="match status" value="1"/>
</dbReference>
<feature type="compositionally biased region" description="Basic and acidic residues" evidence="2">
    <location>
        <begin position="27"/>
        <end position="60"/>
    </location>
</feature>
<dbReference type="SUPFAM" id="SSF111347">
    <property type="entry name" value="Rap/Ran-GAP"/>
    <property type="match status" value="1"/>
</dbReference>
<dbReference type="Gene3D" id="3.40.50.11210">
    <property type="entry name" value="Rap/Ran-GAP"/>
    <property type="match status" value="1"/>
</dbReference>
<name>A0A5K1VNX9_ENTHI</name>
<dbReference type="PANTHER" id="PTHR15711">
    <property type="entry name" value="RAP GTPASE-ACTIVATING PROTEIN"/>
    <property type="match status" value="1"/>
</dbReference>
<dbReference type="PROSITE" id="PS50085">
    <property type="entry name" value="RAPGAP"/>
    <property type="match status" value="1"/>
</dbReference>
<protein>
    <submittedName>
        <fullName evidence="4">Rap ran GTPase-activating protein putative</fullName>
    </submittedName>
</protein>
<dbReference type="OMA" id="IEPCEDW"/>
<feature type="region of interest" description="Disordered" evidence="2">
    <location>
        <begin position="1"/>
        <end position="60"/>
    </location>
</feature>
<dbReference type="VEuPathDB" id="AmoebaDB:EHI_100290"/>
<keyword evidence="1" id="KW-0343">GTPase activation</keyword>
<comment type="caution">
    <text evidence="4">The sequence shown here is derived from an EMBL/GenBank/DDBJ whole genome shotgun (WGS) entry which is preliminary data.</text>
</comment>
<dbReference type="VEuPathDB" id="AmoebaDB:KM1_069360"/>
<dbReference type="InterPro" id="IPR035974">
    <property type="entry name" value="Rap/Ran-GAP_sf"/>
</dbReference>
<dbReference type="VEuPathDB" id="AmoebaDB:EHI7A_038960"/>
<evidence type="ECO:0000256" key="1">
    <source>
        <dbReference type="ARBA" id="ARBA00022468"/>
    </source>
</evidence>
<proteinExistence type="predicted"/>
<dbReference type="InterPro" id="IPR000331">
    <property type="entry name" value="Rap/Ran_GAP_dom"/>
</dbReference>
<evidence type="ECO:0000259" key="3">
    <source>
        <dbReference type="PROSITE" id="PS50085"/>
    </source>
</evidence>
<sequence>MDIPPNSNNEIDIDDLLNEPNMTSADTIRKEALQKEEEEKRIQEEKEKAEEIRRAEEEQKQYEEEQYQKLLENQQQEQIERKMSKVDKRVEITPALLLCHFNVEIKAIYPIRDVIYFNRKSLKSREHLFSLIDSTSFDILTTDPWSSVYYTSEDWTFAPISNEMVDDNILQDRYNIETNQNSVTFHKERRNSKMPIIEAETEFPFYETYFYNKKTVKHYLDKEDSILLSVDESKKYKKAILRTSKEYVKLVIPPDTDPTKYRNIFPRGAKIIKYSNIPQIDDELLTIEQRSTVRKYKFGVVCVKPGQDENAIFGNDEIPKRFYELMFLIAEKIKLEGFGAYSGGLDTKFNETGEFSFYTKYFNNEVMFHVAPLLPTSDNDIQKLERKRHIGNDIVVLVFLEEGVKHFDPRLFTSHFNHIFVIVQPISKEEAYTTLGIDLKESDSLSSNPINTTQSDDALKCIDRMTLESIASSKQVVGGDKSTLDTSGLIDQFCRVSVVTKPSISPFPPYLDSGVYRMDLKFRDFLMQKMINGERTALRYPPFRTNAENTRRQQIACIAAKL</sequence>
<dbReference type="VEuPathDB" id="AmoebaDB:EHI5A_055960"/>
<evidence type="ECO:0000313" key="5">
    <source>
        <dbReference type="Proteomes" id="UP000078387"/>
    </source>
</evidence>
<feature type="domain" description="Rap-GAP" evidence="3">
    <location>
        <begin position="284"/>
        <end position="558"/>
    </location>
</feature>
<dbReference type="VEuPathDB" id="AmoebaDB:EHI8A_037820"/>
<evidence type="ECO:0000256" key="2">
    <source>
        <dbReference type="SAM" id="MobiDB-lite"/>
    </source>
</evidence>
<feature type="compositionally biased region" description="Polar residues" evidence="2">
    <location>
        <begin position="1"/>
        <end position="10"/>
    </location>
</feature>
<reference evidence="4 5" key="1">
    <citation type="submission" date="2016-05" db="EMBL/GenBank/DDBJ databases">
        <title>First whole genome sequencing of Entamoeba histolytica HM1:IMSS-clone-6.</title>
        <authorList>
            <person name="Mukherjee Avik.K."/>
            <person name="Izumyama S."/>
            <person name="Nakada-Tsukui K."/>
            <person name="Nozaki T."/>
        </authorList>
    </citation>
    <scope>NUCLEOTIDE SEQUENCE [LARGE SCALE GENOMIC DNA]</scope>
    <source>
        <strain evidence="4 5">HM1:IMSS clone 6</strain>
    </source>
</reference>
<accession>A0A5K1VNX9</accession>
<dbReference type="AlphaFoldDB" id="A0A5K1VNX9"/>
<dbReference type="GO" id="GO:0051056">
    <property type="term" value="P:regulation of small GTPase mediated signal transduction"/>
    <property type="evidence" value="ECO:0007669"/>
    <property type="project" value="InterPro"/>
</dbReference>
<dbReference type="Proteomes" id="UP000078387">
    <property type="component" value="Unassembled WGS sequence"/>
</dbReference>
<dbReference type="GO" id="GO:0005096">
    <property type="term" value="F:GTPase activator activity"/>
    <property type="evidence" value="ECO:0007669"/>
    <property type="project" value="UniProtKB-KW"/>
</dbReference>
<organism evidence="4 5">
    <name type="scientific">Entamoeba histolytica</name>
    <dbReference type="NCBI Taxonomy" id="5759"/>
    <lineage>
        <taxon>Eukaryota</taxon>
        <taxon>Amoebozoa</taxon>
        <taxon>Evosea</taxon>
        <taxon>Archamoebae</taxon>
        <taxon>Mastigamoebida</taxon>
        <taxon>Entamoebidae</taxon>
        <taxon>Entamoeba</taxon>
    </lineage>
</organism>
<dbReference type="EMBL" id="BDEQ01000001">
    <property type="protein sequence ID" value="GAT94791.1"/>
    <property type="molecule type" value="Genomic_DNA"/>
</dbReference>